<evidence type="ECO:0000313" key="2">
    <source>
        <dbReference type="EMBL" id="MBW0464922.1"/>
    </source>
</evidence>
<evidence type="ECO:0000256" key="1">
    <source>
        <dbReference type="SAM" id="MobiDB-lite"/>
    </source>
</evidence>
<comment type="caution">
    <text evidence="2">The sequence shown here is derived from an EMBL/GenBank/DDBJ whole genome shotgun (WGS) entry which is preliminary data.</text>
</comment>
<dbReference type="AlphaFoldDB" id="A0A9Q3GFZ4"/>
<dbReference type="EMBL" id="AVOT02000915">
    <property type="protein sequence ID" value="MBW0464922.1"/>
    <property type="molecule type" value="Genomic_DNA"/>
</dbReference>
<evidence type="ECO:0000313" key="3">
    <source>
        <dbReference type="Proteomes" id="UP000765509"/>
    </source>
</evidence>
<accession>A0A9Q3GFZ4</accession>
<protein>
    <submittedName>
        <fullName evidence="2">Uncharacterized protein</fullName>
    </submittedName>
</protein>
<reference evidence="2" key="1">
    <citation type="submission" date="2021-03" db="EMBL/GenBank/DDBJ databases">
        <title>Draft genome sequence of rust myrtle Austropuccinia psidii MF-1, a brazilian biotype.</title>
        <authorList>
            <person name="Quecine M.C."/>
            <person name="Pachon D.M.R."/>
            <person name="Bonatelli M.L."/>
            <person name="Correr F.H."/>
            <person name="Franceschini L.M."/>
            <person name="Leite T.F."/>
            <person name="Margarido G.R.A."/>
            <person name="Almeida C.A."/>
            <person name="Ferrarezi J.A."/>
            <person name="Labate C.A."/>
        </authorList>
    </citation>
    <scope>NUCLEOTIDE SEQUENCE</scope>
    <source>
        <strain evidence="2">MF-1</strain>
    </source>
</reference>
<keyword evidence="3" id="KW-1185">Reference proteome</keyword>
<name>A0A9Q3GFZ4_9BASI</name>
<sequence>MNEGKVFSELRGSLSEPELVALGEYQRLWVENGVHGLLFPIWAQMGPLVVCDPPGLSPLDLGHKGPKGSHGPQVIDGIGGLNGPKGHIRHRPSNQRGWAKGSQDG</sequence>
<proteinExistence type="predicted"/>
<organism evidence="2 3">
    <name type="scientific">Austropuccinia psidii MF-1</name>
    <dbReference type="NCBI Taxonomy" id="1389203"/>
    <lineage>
        <taxon>Eukaryota</taxon>
        <taxon>Fungi</taxon>
        <taxon>Dikarya</taxon>
        <taxon>Basidiomycota</taxon>
        <taxon>Pucciniomycotina</taxon>
        <taxon>Pucciniomycetes</taxon>
        <taxon>Pucciniales</taxon>
        <taxon>Sphaerophragmiaceae</taxon>
        <taxon>Austropuccinia</taxon>
    </lineage>
</organism>
<feature type="region of interest" description="Disordered" evidence="1">
    <location>
        <begin position="60"/>
        <end position="105"/>
    </location>
</feature>
<dbReference type="Proteomes" id="UP000765509">
    <property type="component" value="Unassembled WGS sequence"/>
</dbReference>
<gene>
    <name evidence="2" type="ORF">O181_004637</name>
</gene>